<evidence type="ECO:0000313" key="1">
    <source>
        <dbReference type="EMBL" id="JAU49302.1"/>
    </source>
</evidence>
<dbReference type="AlphaFoldDB" id="A0A1J3G0P4"/>
<dbReference type="PANTHER" id="PTHR39104">
    <property type="entry name" value="AMINO ACID-LIGASE"/>
    <property type="match status" value="1"/>
</dbReference>
<organism evidence="1">
    <name type="scientific">Noccaea caerulescens</name>
    <name type="common">Alpine penny-cress</name>
    <name type="synonym">Thlaspi caerulescens</name>
    <dbReference type="NCBI Taxonomy" id="107243"/>
    <lineage>
        <taxon>Eukaryota</taxon>
        <taxon>Viridiplantae</taxon>
        <taxon>Streptophyta</taxon>
        <taxon>Embryophyta</taxon>
        <taxon>Tracheophyta</taxon>
        <taxon>Spermatophyta</taxon>
        <taxon>Magnoliopsida</taxon>
        <taxon>eudicotyledons</taxon>
        <taxon>Gunneridae</taxon>
        <taxon>Pentapetalae</taxon>
        <taxon>rosids</taxon>
        <taxon>malvids</taxon>
        <taxon>Brassicales</taxon>
        <taxon>Brassicaceae</taxon>
        <taxon>Coluteocarpeae</taxon>
        <taxon>Noccaea</taxon>
    </lineage>
</organism>
<sequence>MVGEEGRRKIRLFCPSASKSIDWVAWNDQKLDFRAIAAAFELEPSTVKLNGHFISRGIDLIASCVTWQSLLAFFSAKGFSTGKDESDALFVDGKLSKVGTKRAHSDPQEDKTCNDLGLIRNKKWKDKYSVEEPLVSGFNKRKLLSENTHSLKKLKLNMGDSCGKDLAGRQGEISRTPFKCSFISYGLKRSREDEMIVPASGKRMR</sequence>
<dbReference type="PANTHER" id="PTHR39104:SF1">
    <property type="entry name" value="AMINO ACID-LIGASE"/>
    <property type="match status" value="1"/>
</dbReference>
<accession>A0A1J3G0P4</accession>
<gene>
    <name evidence="1" type="ORF">LC_TR617_c0_g1_i1_g.1732</name>
</gene>
<protein>
    <submittedName>
        <fullName evidence="1">Uncharacterized protein</fullName>
    </submittedName>
</protein>
<name>A0A1J3G0P4_NOCCA</name>
<reference evidence="1" key="1">
    <citation type="submission" date="2016-07" db="EMBL/GenBank/DDBJ databases">
        <title>De novo transcriptome assembly of four accessions of the metal hyperaccumulator plant Noccaea caerulescens.</title>
        <authorList>
            <person name="Blande D."/>
            <person name="Halimaa P."/>
            <person name="Tervahauta A.I."/>
            <person name="Aarts M.G."/>
            <person name="Karenlampi S.O."/>
        </authorList>
    </citation>
    <scope>NUCLEOTIDE SEQUENCE</scope>
</reference>
<dbReference type="EMBL" id="GEVK01003530">
    <property type="protein sequence ID" value="JAU49302.1"/>
    <property type="molecule type" value="Transcribed_RNA"/>
</dbReference>
<proteinExistence type="predicted"/>